<keyword evidence="3" id="KW-1185">Reference proteome</keyword>
<accession>A0A326U4M2</accession>
<reference evidence="2 3" key="1">
    <citation type="submission" date="2018-06" db="EMBL/GenBank/DDBJ databases">
        <title>Genomic Encyclopedia of Archaeal and Bacterial Type Strains, Phase II (KMG-II): from individual species to whole genera.</title>
        <authorList>
            <person name="Goeker M."/>
        </authorList>
    </citation>
    <scope>NUCLEOTIDE SEQUENCE [LARGE SCALE GENOMIC DNA]</scope>
    <source>
        <strain evidence="2 3">ATCC BAA-1881</strain>
    </source>
</reference>
<sequence length="49" mass="5581">MERSVSRGVAWIGYCASVWALLFCISIELREALSGFCRGSQFNRRGAYY</sequence>
<keyword evidence="1" id="KW-1133">Transmembrane helix</keyword>
<comment type="caution">
    <text evidence="2">The sequence shown here is derived from an EMBL/GenBank/DDBJ whole genome shotgun (WGS) entry which is preliminary data.</text>
</comment>
<dbReference type="AlphaFoldDB" id="A0A326U4M2"/>
<feature type="transmembrane region" description="Helical" evidence="1">
    <location>
        <begin position="9"/>
        <end position="29"/>
    </location>
</feature>
<protein>
    <submittedName>
        <fullName evidence="2">Uncharacterized protein</fullName>
    </submittedName>
</protein>
<evidence type="ECO:0000313" key="3">
    <source>
        <dbReference type="Proteomes" id="UP000248806"/>
    </source>
</evidence>
<keyword evidence="1" id="KW-0472">Membrane</keyword>
<dbReference type="RefSeq" id="WP_170142690.1">
    <property type="nucleotide sequence ID" value="NZ_BIFX01000003.1"/>
</dbReference>
<evidence type="ECO:0000256" key="1">
    <source>
        <dbReference type="SAM" id="Phobius"/>
    </source>
</evidence>
<dbReference type="EMBL" id="QKUF01000011">
    <property type="protein sequence ID" value="PZW27998.1"/>
    <property type="molecule type" value="Genomic_DNA"/>
</dbReference>
<organism evidence="2 3">
    <name type="scientific">Thermosporothrix hazakensis</name>
    <dbReference type="NCBI Taxonomy" id="644383"/>
    <lineage>
        <taxon>Bacteria</taxon>
        <taxon>Bacillati</taxon>
        <taxon>Chloroflexota</taxon>
        <taxon>Ktedonobacteria</taxon>
        <taxon>Ktedonobacterales</taxon>
        <taxon>Thermosporotrichaceae</taxon>
        <taxon>Thermosporothrix</taxon>
    </lineage>
</organism>
<gene>
    <name evidence="2" type="ORF">EI42_03376</name>
</gene>
<evidence type="ECO:0000313" key="2">
    <source>
        <dbReference type="EMBL" id="PZW27998.1"/>
    </source>
</evidence>
<keyword evidence="1" id="KW-0812">Transmembrane</keyword>
<proteinExistence type="predicted"/>
<dbReference type="Proteomes" id="UP000248806">
    <property type="component" value="Unassembled WGS sequence"/>
</dbReference>
<name>A0A326U4M2_THEHA</name>